<name>A0A7S4HRH7_9STRA</name>
<dbReference type="PANTHER" id="PTHR13890:SF0">
    <property type="entry name" value="MAGNESIUM TRANSPORTER MRS2 HOMOLOG, MITOCHONDRIAL"/>
    <property type="match status" value="1"/>
</dbReference>
<evidence type="ECO:0000256" key="9">
    <source>
        <dbReference type="SAM" id="MobiDB-lite"/>
    </source>
</evidence>
<keyword evidence="8 10" id="KW-0472">Membrane</keyword>
<dbReference type="Gene3D" id="1.20.58.340">
    <property type="entry name" value="Magnesium transport protein CorA, transmembrane region"/>
    <property type="match status" value="1"/>
</dbReference>
<dbReference type="Pfam" id="PF22099">
    <property type="entry name" value="MRS2-like"/>
    <property type="match status" value="1"/>
</dbReference>
<evidence type="ECO:0000256" key="5">
    <source>
        <dbReference type="ARBA" id="ARBA00022946"/>
    </source>
</evidence>
<evidence type="ECO:0000256" key="3">
    <source>
        <dbReference type="ARBA" id="ARBA00022692"/>
    </source>
</evidence>
<keyword evidence="2" id="KW-0813">Transport</keyword>
<evidence type="ECO:0000256" key="1">
    <source>
        <dbReference type="ARBA" id="ARBA00004141"/>
    </source>
</evidence>
<evidence type="ECO:0000256" key="8">
    <source>
        <dbReference type="ARBA" id="ARBA00023136"/>
    </source>
</evidence>
<evidence type="ECO:0000256" key="10">
    <source>
        <dbReference type="SAM" id="Phobius"/>
    </source>
</evidence>
<keyword evidence="3 10" id="KW-0812">Transmembrane</keyword>
<evidence type="ECO:0000313" key="11">
    <source>
        <dbReference type="EMBL" id="CAE2207146.1"/>
    </source>
</evidence>
<proteinExistence type="predicted"/>
<accession>A0A7S4HRH7</accession>
<dbReference type="GO" id="GO:0016020">
    <property type="term" value="C:membrane"/>
    <property type="evidence" value="ECO:0007669"/>
    <property type="project" value="UniProtKB-SubCell"/>
</dbReference>
<organism evidence="11">
    <name type="scientific">Odontella aurita</name>
    <dbReference type="NCBI Taxonomy" id="265563"/>
    <lineage>
        <taxon>Eukaryota</taxon>
        <taxon>Sar</taxon>
        <taxon>Stramenopiles</taxon>
        <taxon>Ochrophyta</taxon>
        <taxon>Bacillariophyta</taxon>
        <taxon>Mediophyceae</taxon>
        <taxon>Biddulphiophycidae</taxon>
        <taxon>Eupodiscales</taxon>
        <taxon>Odontellaceae</taxon>
        <taxon>Odontella</taxon>
    </lineage>
</organism>
<dbReference type="PANTHER" id="PTHR13890">
    <property type="entry name" value="RNA SPLICING PROTEIN MRS2, MITOCHONDRIAL"/>
    <property type="match status" value="1"/>
</dbReference>
<keyword evidence="7" id="KW-0406">Ion transport</keyword>
<keyword evidence="6 10" id="KW-1133">Transmembrane helix</keyword>
<protein>
    <recommendedName>
        <fullName evidence="12">Magnesium transporter</fullName>
    </recommendedName>
</protein>
<gene>
    <name evidence="11" type="ORF">OAUR00152_LOCUS3112</name>
</gene>
<evidence type="ECO:0000256" key="4">
    <source>
        <dbReference type="ARBA" id="ARBA00022842"/>
    </source>
</evidence>
<dbReference type="InterPro" id="IPR039204">
    <property type="entry name" value="MRS2-like"/>
</dbReference>
<dbReference type="AlphaFoldDB" id="A0A7S4HRH7"/>
<keyword evidence="5" id="KW-0809">Transit peptide</keyword>
<feature type="compositionally biased region" description="Polar residues" evidence="9">
    <location>
        <begin position="376"/>
        <end position="387"/>
    </location>
</feature>
<dbReference type="GO" id="GO:0015095">
    <property type="term" value="F:magnesium ion transmembrane transporter activity"/>
    <property type="evidence" value="ECO:0007669"/>
    <property type="project" value="TreeGrafter"/>
</dbReference>
<feature type="region of interest" description="Disordered" evidence="9">
    <location>
        <begin position="364"/>
        <end position="397"/>
    </location>
</feature>
<evidence type="ECO:0000256" key="2">
    <source>
        <dbReference type="ARBA" id="ARBA00022448"/>
    </source>
</evidence>
<feature type="transmembrane region" description="Helical" evidence="10">
    <location>
        <begin position="238"/>
        <end position="261"/>
    </location>
</feature>
<keyword evidence="4" id="KW-0460">Magnesium</keyword>
<comment type="subcellular location">
    <subcellularLocation>
        <location evidence="1">Membrane</location>
        <topology evidence="1">Multi-pass membrane protein</topology>
    </subcellularLocation>
</comment>
<evidence type="ECO:0008006" key="12">
    <source>
        <dbReference type="Google" id="ProtNLM"/>
    </source>
</evidence>
<reference evidence="11" key="1">
    <citation type="submission" date="2021-01" db="EMBL/GenBank/DDBJ databases">
        <authorList>
            <person name="Corre E."/>
            <person name="Pelletier E."/>
            <person name="Niang G."/>
            <person name="Scheremetjew M."/>
            <person name="Finn R."/>
            <person name="Kale V."/>
            <person name="Holt S."/>
            <person name="Cochrane G."/>
            <person name="Meng A."/>
            <person name="Brown T."/>
            <person name="Cohen L."/>
        </authorList>
    </citation>
    <scope>NUCLEOTIDE SEQUENCE</scope>
    <source>
        <strain evidence="11">Isolate 1302-5</strain>
    </source>
</reference>
<sequence length="397" mass="44441">MFDAHKPSIQLLAAELSETFDSKAKEAQECSTGENLVVDDDYSVRMKYIGEPFELVFIEEVLRDACDTFNRRLRVYEPIVDTFMSRTTNEVFSDAGVQKLVPIKDSLQDFELTVKQCLECLTHLLGNDEDMLGLLLTEKAKASSKGEHLRHEMHEAVELLFEEYARQLSNVLHEVHFLQRRVQSKQELVALSLDAYRNRMIRMNVYLSIVGIGLASATTVAGFYGMNLINGHENSATAYDAVVAGTSLTALLIVAGCTSYLSGNTMRKRAAQRLEEIETISGALSDMAALDYTIKVMVDQGKPMNKTAFSHHLRESRHSGDVMEREVDMLFDVLDISQDGKIYTEDFRSIESFGHSTVMQCKINPGGAEKPVPLVSDSSETSRQQFVGESVRPTSRK</sequence>
<evidence type="ECO:0000256" key="7">
    <source>
        <dbReference type="ARBA" id="ARBA00023065"/>
    </source>
</evidence>
<dbReference type="EMBL" id="HBKQ01004527">
    <property type="protein sequence ID" value="CAE2207146.1"/>
    <property type="molecule type" value="Transcribed_RNA"/>
</dbReference>
<evidence type="ECO:0000256" key="6">
    <source>
        <dbReference type="ARBA" id="ARBA00022989"/>
    </source>
</evidence>
<feature type="transmembrane region" description="Helical" evidence="10">
    <location>
        <begin position="205"/>
        <end position="226"/>
    </location>
</feature>